<dbReference type="EMBL" id="BRXU01000002">
    <property type="protein sequence ID" value="GLC49652.1"/>
    <property type="molecule type" value="Genomic_DNA"/>
</dbReference>
<dbReference type="PROSITE" id="PS50011">
    <property type="entry name" value="PROTEIN_KINASE_DOM"/>
    <property type="match status" value="1"/>
</dbReference>
<evidence type="ECO:0000256" key="3">
    <source>
        <dbReference type="ARBA" id="ARBA00022741"/>
    </source>
</evidence>
<evidence type="ECO:0000313" key="8">
    <source>
        <dbReference type="EMBL" id="GLC49652.1"/>
    </source>
</evidence>
<evidence type="ECO:0000256" key="1">
    <source>
        <dbReference type="ARBA" id="ARBA00022527"/>
    </source>
</evidence>
<dbReference type="Gene3D" id="1.10.510.10">
    <property type="entry name" value="Transferase(Phosphotransferase) domain 1"/>
    <property type="match status" value="1"/>
</dbReference>
<dbReference type="Pfam" id="PF00069">
    <property type="entry name" value="Pkinase"/>
    <property type="match status" value="1"/>
</dbReference>
<keyword evidence="3" id="KW-0547">Nucleotide-binding</keyword>
<dbReference type="SMART" id="SM00220">
    <property type="entry name" value="S_TKc"/>
    <property type="match status" value="1"/>
</dbReference>
<protein>
    <recommendedName>
        <fullName evidence="7">Protein kinase domain-containing protein</fullName>
    </recommendedName>
</protein>
<evidence type="ECO:0000313" key="9">
    <source>
        <dbReference type="Proteomes" id="UP001165080"/>
    </source>
</evidence>
<evidence type="ECO:0000256" key="6">
    <source>
        <dbReference type="SAM" id="MobiDB-lite"/>
    </source>
</evidence>
<evidence type="ECO:0000256" key="2">
    <source>
        <dbReference type="ARBA" id="ARBA00022679"/>
    </source>
</evidence>
<reference evidence="8 9" key="1">
    <citation type="journal article" date="2023" name="Commun. Biol.">
        <title>Reorganization of the ancestral sex-determining regions during the evolution of trioecy in Pleodorina starrii.</title>
        <authorList>
            <person name="Takahashi K."/>
            <person name="Suzuki S."/>
            <person name="Kawai-Toyooka H."/>
            <person name="Yamamoto K."/>
            <person name="Hamaji T."/>
            <person name="Ootsuki R."/>
            <person name="Yamaguchi H."/>
            <person name="Kawachi M."/>
            <person name="Higashiyama T."/>
            <person name="Nozaki H."/>
        </authorList>
    </citation>
    <scope>NUCLEOTIDE SEQUENCE [LARGE SCALE GENOMIC DNA]</scope>
    <source>
        <strain evidence="8 9">NIES-4479</strain>
    </source>
</reference>
<keyword evidence="9" id="KW-1185">Reference proteome</keyword>
<comment type="caution">
    <text evidence="8">The sequence shown here is derived from an EMBL/GenBank/DDBJ whole genome shotgun (WGS) entry which is preliminary data.</text>
</comment>
<name>A0A9W6BCK8_9CHLO</name>
<dbReference type="SUPFAM" id="SSF56112">
    <property type="entry name" value="Protein kinase-like (PK-like)"/>
    <property type="match status" value="1"/>
</dbReference>
<feature type="domain" description="Protein kinase" evidence="7">
    <location>
        <begin position="123"/>
        <end position="380"/>
    </location>
</feature>
<feature type="region of interest" description="Disordered" evidence="6">
    <location>
        <begin position="48"/>
        <end position="103"/>
    </location>
</feature>
<keyword evidence="5" id="KW-0067">ATP-binding</keyword>
<dbReference type="InterPro" id="IPR000719">
    <property type="entry name" value="Prot_kinase_dom"/>
</dbReference>
<accession>A0A9W6BCK8</accession>
<feature type="compositionally biased region" description="Low complexity" evidence="6">
    <location>
        <begin position="76"/>
        <end position="97"/>
    </location>
</feature>
<keyword evidence="4" id="KW-0418">Kinase</keyword>
<evidence type="ECO:0000259" key="7">
    <source>
        <dbReference type="PROSITE" id="PS50011"/>
    </source>
</evidence>
<dbReference type="GO" id="GO:0004674">
    <property type="term" value="F:protein serine/threonine kinase activity"/>
    <property type="evidence" value="ECO:0007669"/>
    <property type="project" value="UniProtKB-KW"/>
</dbReference>
<dbReference type="Proteomes" id="UP001165080">
    <property type="component" value="Unassembled WGS sequence"/>
</dbReference>
<organism evidence="8 9">
    <name type="scientific">Pleodorina starrii</name>
    <dbReference type="NCBI Taxonomy" id="330485"/>
    <lineage>
        <taxon>Eukaryota</taxon>
        <taxon>Viridiplantae</taxon>
        <taxon>Chlorophyta</taxon>
        <taxon>core chlorophytes</taxon>
        <taxon>Chlorophyceae</taxon>
        <taxon>CS clade</taxon>
        <taxon>Chlamydomonadales</taxon>
        <taxon>Volvocaceae</taxon>
        <taxon>Pleodorina</taxon>
    </lineage>
</organism>
<dbReference type="GO" id="GO:0005524">
    <property type="term" value="F:ATP binding"/>
    <property type="evidence" value="ECO:0007669"/>
    <property type="project" value="UniProtKB-KW"/>
</dbReference>
<keyword evidence="1" id="KW-0723">Serine/threonine-protein kinase</keyword>
<evidence type="ECO:0000256" key="4">
    <source>
        <dbReference type="ARBA" id="ARBA00022777"/>
    </source>
</evidence>
<dbReference type="AlphaFoldDB" id="A0A9W6BCK8"/>
<sequence>MTGTNRKVGGRQEAVLKQMKGLGLRRQSRSYATNLHDIDSMSQLTCASDAPFEDTTEFGESTALPEVDVGEYSDASYSDEPSESTDSPSSSSSPDSPRYAFQSPKGLSQEDFEFLQAHGLEKCTPLKELGQGGYGSVDLVQVSLPSGRNFVAARKVIHSPLYAQPRYERELRGLQLCADCPFVVDIFASRITSDGQFEFLLEYAPNGTLHDMLKAMEQRRRGKEKLLMPVNRIQYYAACMLKGLQFIHQRGQAHRDVKPGNVLMAANGRPLLADTDAMDSVQVTKRAGTTSYQAPELWRATLQGPGYTTDKADMYAMGITLAEMAAYPAGGNGKLQQLKDDPAGCTPAYVPPELKDLLCGLLAPVAKRLSAEQAMAHKFFEGLDWEVLSEGPLGISVQLRQAPSFEMAAATAAGRAE</sequence>
<keyword evidence="2" id="KW-0808">Transferase</keyword>
<gene>
    <name evidence="8" type="primary">PLEST008697</name>
    <name evidence="8" type="ORF">PLESTB_000271500</name>
</gene>
<proteinExistence type="predicted"/>
<evidence type="ECO:0000256" key="5">
    <source>
        <dbReference type="ARBA" id="ARBA00022840"/>
    </source>
</evidence>
<dbReference type="InterPro" id="IPR011009">
    <property type="entry name" value="Kinase-like_dom_sf"/>
</dbReference>
<dbReference type="PANTHER" id="PTHR24351">
    <property type="entry name" value="RIBOSOMAL PROTEIN S6 KINASE"/>
    <property type="match status" value="1"/>
</dbReference>